<dbReference type="SUPFAM" id="SSF53098">
    <property type="entry name" value="Ribonuclease H-like"/>
    <property type="match status" value="1"/>
</dbReference>
<dbReference type="Gene3D" id="3.30.420.10">
    <property type="entry name" value="Ribonuclease H-like superfamily/Ribonuclease H"/>
    <property type="match status" value="1"/>
</dbReference>
<evidence type="ECO:0000313" key="3">
    <source>
        <dbReference type="EMBL" id="GAA1810389.1"/>
    </source>
</evidence>
<dbReference type="InterPro" id="IPR048020">
    <property type="entry name" value="Transpos_IS3"/>
</dbReference>
<dbReference type="PANTHER" id="PTHR46889">
    <property type="entry name" value="TRANSPOSASE INSF FOR INSERTION SEQUENCE IS3B-RELATED"/>
    <property type="match status" value="1"/>
</dbReference>
<reference evidence="4" key="1">
    <citation type="journal article" date="2019" name="Int. J. Syst. Evol. Microbiol.">
        <title>The Global Catalogue of Microorganisms (GCM) 10K type strain sequencing project: providing services to taxonomists for standard genome sequencing and annotation.</title>
        <authorList>
            <consortium name="The Broad Institute Genomics Platform"/>
            <consortium name="The Broad Institute Genome Sequencing Center for Infectious Disease"/>
            <person name="Wu L."/>
            <person name="Ma J."/>
        </authorList>
    </citation>
    <scope>NUCLEOTIDE SEQUENCE [LARGE SCALE GENOMIC DNA]</scope>
    <source>
        <strain evidence="4">JCM 15592</strain>
    </source>
</reference>
<dbReference type="PROSITE" id="PS50994">
    <property type="entry name" value="INTEGRASE"/>
    <property type="match status" value="1"/>
</dbReference>
<dbReference type="Pfam" id="PF00665">
    <property type="entry name" value="rve"/>
    <property type="match status" value="1"/>
</dbReference>
<comment type="function">
    <text evidence="1">Involved in the transposition of the insertion sequence.</text>
</comment>
<name>A0ABP4YCM4_9MICO</name>
<dbReference type="InterPro" id="IPR050900">
    <property type="entry name" value="Transposase_IS3/IS150/IS904"/>
</dbReference>
<comment type="caution">
    <text evidence="3">The sequence shown here is derived from an EMBL/GenBank/DDBJ whole genome shotgun (WGS) entry which is preliminary data.</text>
</comment>
<evidence type="ECO:0000259" key="2">
    <source>
        <dbReference type="PROSITE" id="PS50994"/>
    </source>
</evidence>
<evidence type="ECO:0000313" key="4">
    <source>
        <dbReference type="Proteomes" id="UP001499938"/>
    </source>
</evidence>
<proteinExistence type="predicted"/>
<gene>
    <name evidence="3" type="ORF">GCM10009811_36680</name>
</gene>
<dbReference type="Pfam" id="PF13276">
    <property type="entry name" value="HTH_21"/>
    <property type="match status" value="1"/>
</dbReference>
<dbReference type="PANTHER" id="PTHR46889:SF4">
    <property type="entry name" value="TRANSPOSASE INSO FOR INSERTION SEQUENCE ELEMENT IS911B-RELATED"/>
    <property type="match status" value="1"/>
</dbReference>
<dbReference type="EMBL" id="BAAAPO010000068">
    <property type="protein sequence ID" value="GAA1810389.1"/>
    <property type="molecule type" value="Genomic_DNA"/>
</dbReference>
<protein>
    <submittedName>
        <fullName evidence="3">IS3 family transposase</fullName>
    </submittedName>
</protein>
<evidence type="ECO:0000256" key="1">
    <source>
        <dbReference type="ARBA" id="ARBA00002286"/>
    </source>
</evidence>
<keyword evidence="4" id="KW-1185">Reference proteome</keyword>
<dbReference type="Pfam" id="PF13333">
    <property type="entry name" value="rve_2"/>
    <property type="match status" value="1"/>
</dbReference>
<dbReference type="InterPro" id="IPR012337">
    <property type="entry name" value="RNaseH-like_sf"/>
</dbReference>
<accession>A0ABP4YCM4</accession>
<dbReference type="Proteomes" id="UP001499938">
    <property type="component" value="Unassembled WGS sequence"/>
</dbReference>
<feature type="domain" description="Integrase catalytic" evidence="2">
    <location>
        <begin position="112"/>
        <end position="291"/>
    </location>
</feature>
<organism evidence="3 4">
    <name type="scientific">Nostocoides veronense</name>
    <dbReference type="NCBI Taxonomy" id="330836"/>
    <lineage>
        <taxon>Bacteria</taxon>
        <taxon>Bacillati</taxon>
        <taxon>Actinomycetota</taxon>
        <taxon>Actinomycetes</taxon>
        <taxon>Micrococcales</taxon>
        <taxon>Intrasporangiaceae</taxon>
        <taxon>Nostocoides</taxon>
    </lineage>
</organism>
<dbReference type="InterPro" id="IPR001584">
    <property type="entry name" value="Integrase_cat-core"/>
</dbReference>
<dbReference type="InterPro" id="IPR036397">
    <property type="entry name" value="RNaseH_sf"/>
</dbReference>
<dbReference type="InterPro" id="IPR025948">
    <property type="entry name" value="HTH-like_dom"/>
</dbReference>
<sequence>MIHAEKATLRTGPSVTVSRMCDLPGLSRSGYYDWATRQHAGPGPREARLLALADEVRRAHKDSDGAYGAPRITAELRPAGEVVSVKTAAKVMRRTGIEGISPRTWHPVTTIVDPSPHAIPDLVERRFDTGEVNRVWTSDITYLATGQGWLYLCAIRDGCSRRVHGYAFSDSLHTDLVEDALRRAVTFRHGDTHGVILHADRGCQYTSQQLHDAAEALNVRLSVGRTGVCWDNAQQESFWSTLKTEFYHRYQFTTHAAAIHGVTEWIETVYNRRRRHSALGYTPVAFEHHITTAAQAA</sequence>
<dbReference type="NCBIfam" id="NF033516">
    <property type="entry name" value="transpos_IS3"/>
    <property type="match status" value="1"/>
</dbReference>